<reference evidence="11" key="1">
    <citation type="submission" date="2015-12" db="EMBL/GenBank/DDBJ databases">
        <title>De novo transcriptome assembly of four potential Pierce s Disease insect vectors from Arizona vineyards.</title>
        <authorList>
            <person name="Tassone E.E."/>
        </authorList>
    </citation>
    <scope>NUCLEOTIDE SEQUENCE</scope>
</reference>
<dbReference type="EMBL" id="GEDC01019657">
    <property type="protein sequence ID" value="JAS17641.1"/>
    <property type="molecule type" value="Transcribed_RNA"/>
</dbReference>
<gene>
    <name evidence="11" type="ORF">g.17959</name>
    <name evidence="9" type="ORF">g.17961</name>
    <name evidence="10" type="ORF">g.17964</name>
</gene>
<protein>
    <recommendedName>
        <fullName evidence="8">Grh/CP2 DB domain-containing protein</fullName>
    </recommendedName>
</protein>
<evidence type="ECO:0000256" key="3">
    <source>
        <dbReference type="ARBA" id="ARBA00023015"/>
    </source>
</evidence>
<accession>A0A1B6DJ20</accession>
<comment type="similarity">
    <text evidence="2">Belongs to the grh/CP2 family. CP2 subfamily.</text>
</comment>
<dbReference type="FunFam" id="1.10.150.50:FF:000086">
    <property type="entry name" value="Alpha-globin transcription factor CP2"/>
    <property type="match status" value="1"/>
</dbReference>
<dbReference type="PANTHER" id="PTHR11037:SF21">
    <property type="entry name" value="GEMINI, ISOFORM C"/>
    <property type="match status" value="1"/>
</dbReference>
<proteinExistence type="inferred from homology"/>
<keyword evidence="6 7" id="KW-0539">Nucleus</keyword>
<dbReference type="Pfam" id="PF18016">
    <property type="entry name" value="SAM_3"/>
    <property type="match status" value="1"/>
</dbReference>
<evidence type="ECO:0000256" key="2">
    <source>
        <dbReference type="ARBA" id="ARBA00010852"/>
    </source>
</evidence>
<dbReference type="GO" id="GO:0001228">
    <property type="term" value="F:DNA-binding transcription activator activity, RNA polymerase II-specific"/>
    <property type="evidence" value="ECO:0007669"/>
    <property type="project" value="TreeGrafter"/>
</dbReference>
<dbReference type="GO" id="GO:0005634">
    <property type="term" value="C:nucleus"/>
    <property type="evidence" value="ECO:0007669"/>
    <property type="project" value="UniProtKB-SubCell"/>
</dbReference>
<evidence type="ECO:0000259" key="8">
    <source>
        <dbReference type="PROSITE" id="PS51968"/>
    </source>
</evidence>
<evidence type="ECO:0000256" key="7">
    <source>
        <dbReference type="PROSITE-ProRule" id="PRU01313"/>
    </source>
</evidence>
<dbReference type="GO" id="GO:0000978">
    <property type="term" value="F:RNA polymerase II cis-regulatory region sequence-specific DNA binding"/>
    <property type="evidence" value="ECO:0007669"/>
    <property type="project" value="TreeGrafter"/>
</dbReference>
<keyword evidence="5" id="KW-0804">Transcription</keyword>
<evidence type="ECO:0000256" key="6">
    <source>
        <dbReference type="ARBA" id="ARBA00023242"/>
    </source>
</evidence>
<evidence type="ECO:0000313" key="10">
    <source>
        <dbReference type="EMBL" id="JAS22685.1"/>
    </source>
</evidence>
<organism evidence="11">
    <name type="scientific">Clastoptera arizonana</name>
    <name type="common">Arizona spittle bug</name>
    <dbReference type="NCBI Taxonomy" id="38151"/>
    <lineage>
        <taxon>Eukaryota</taxon>
        <taxon>Metazoa</taxon>
        <taxon>Ecdysozoa</taxon>
        <taxon>Arthropoda</taxon>
        <taxon>Hexapoda</taxon>
        <taxon>Insecta</taxon>
        <taxon>Pterygota</taxon>
        <taxon>Neoptera</taxon>
        <taxon>Paraneoptera</taxon>
        <taxon>Hemiptera</taxon>
        <taxon>Auchenorrhyncha</taxon>
        <taxon>Cercopoidea</taxon>
        <taxon>Clastopteridae</taxon>
        <taxon>Clastoptera</taxon>
    </lineage>
</organism>
<dbReference type="Pfam" id="PF25416">
    <property type="entry name" value="GRHL1_C"/>
    <property type="match status" value="1"/>
</dbReference>
<dbReference type="PANTHER" id="PTHR11037">
    <property type="entry name" value="TRANSCRIPTION FACTOR CP2"/>
    <property type="match status" value="1"/>
</dbReference>
<dbReference type="Pfam" id="PF04516">
    <property type="entry name" value="CP2"/>
    <property type="match status" value="1"/>
</dbReference>
<dbReference type="EMBL" id="GEDC01011605">
    <property type="protein sequence ID" value="JAS25693.1"/>
    <property type="molecule type" value="Transcribed_RNA"/>
</dbReference>
<comment type="subcellular location">
    <subcellularLocation>
        <location evidence="1 7">Nucleus</location>
    </subcellularLocation>
</comment>
<evidence type="ECO:0000256" key="5">
    <source>
        <dbReference type="ARBA" id="ARBA00023163"/>
    </source>
</evidence>
<dbReference type="EMBL" id="GEDC01014613">
    <property type="protein sequence ID" value="JAS22685.1"/>
    <property type="molecule type" value="Transcribed_RNA"/>
</dbReference>
<dbReference type="InterPro" id="IPR057520">
    <property type="entry name" value="GRHL1/CP2_C"/>
</dbReference>
<dbReference type="PROSITE" id="PS51968">
    <property type="entry name" value="GRH_CP2_DB"/>
    <property type="match status" value="1"/>
</dbReference>
<keyword evidence="3" id="KW-0805">Transcription regulation</keyword>
<name>A0A1B6DJ20_9HEMI</name>
<dbReference type="InterPro" id="IPR013761">
    <property type="entry name" value="SAM/pointed_sf"/>
</dbReference>
<dbReference type="InterPro" id="IPR040167">
    <property type="entry name" value="TF_CP2-like"/>
</dbReference>
<dbReference type="InterPro" id="IPR041418">
    <property type="entry name" value="SAM_3"/>
</dbReference>
<feature type="domain" description="Grh/CP2 DB" evidence="8">
    <location>
        <begin position="199"/>
        <end position="452"/>
    </location>
</feature>
<dbReference type="InterPro" id="IPR007604">
    <property type="entry name" value="CP2"/>
</dbReference>
<evidence type="ECO:0000313" key="11">
    <source>
        <dbReference type="EMBL" id="JAS25693.1"/>
    </source>
</evidence>
<dbReference type="AlphaFoldDB" id="A0A1B6DJ20"/>
<dbReference type="SUPFAM" id="SSF47769">
    <property type="entry name" value="SAM/Pointed domain"/>
    <property type="match status" value="1"/>
</dbReference>
<sequence>MVDQVSLLDEQIDGENLDLNCISWNPINNCPTMSKKKRHVEENNTIPESQQEIVMPKPITIQKIQRIDSGSSARFTRWRQDVELTDDLTSDLDGTCSLSALGVDLNSTSYSNSRETCICPIDVDTTKNEATNSSKDSGYSNHIQPLYLPYDLGINDGDYRSCQSNNINCSKQNSTNFPEKNSGFEFISTSTGTPLQFIDDCRFQYVLAAATSRATKLNEDTLTYLNQGQSYEIRLKKLGDLTEFRGKILKSMIRLCFQERRLQCVEKEKIAAWVAARPNERILEVDISLSYGVFDLVQDPLLLNTIEFLWDPTKDVGLYIKVNCVSTEFTPNKHGGEKGVPFLIQVDTKMHGEKMQRKLHSGSCQIKVFKLKGAERKHKQDRMKILKLPLDEQENYQPSCECTVLNDLLNNTGCMFGSPGFNKNRCSPSPPIRGLCNVSPARHELVTPPLTSGGQDNVPGQDMIQDFANNTLQKYETPLNCDSITQQTSAWLQSHRFSTYLHTFSGYSGADLLRLSRDDLIQICGLADGIRLFNALHTKTKTVYVCVQSSPSVYHALYLANLSSQEMATKIAVLLGITVSQIQNIFMMGPSGIHVVMSDDLVYNIKDGATYAVEMSQDPSSERKNILLKPTH</sequence>
<dbReference type="Gene3D" id="1.10.150.50">
    <property type="entry name" value="Transcription Factor, Ets-1"/>
    <property type="match status" value="1"/>
</dbReference>
<evidence type="ECO:0000256" key="1">
    <source>
        <dbReference type="ARBA" id="ARBA00004123"/>
    </source>
</evidence>
<evidence type="ECO:0000256" key="4">
    <source>
        <dbReference type="ARBA" id="ARBA00023125"/>
    </source>
</evidence>
<keyword evidence="4 7" id="KW-0238">DNA-binding</keyword>
<evidence type="ECO:0000313" key="9">
    <source>
        <dbReference type="EMBL" id="JAS17641.1"/>
    </source>
</evidence>